<evidence type="ECO:0000313" key="4">
    <source>
        <dbReference type="EMBL" id="GLQ12263.1"/>
    </source>
</evidence>
<reference evidence="4" key="2">
    <citation type="submission" date="2023-01" db="EMBL/GenBank/DDBJ databases">
        <title>Draft genome sequence of Devosia yakushimensis strain NBRC 103855.</title>
        <authorList>
            <person name="Sun Q."/>
            <person name="Mori K."/>
        </authorList>
    </citation>
    <scope>NUCLEOTIDE SEQUENCE</scope>
    <source>
        <strain evidence="4">NBRC 103855</strain>
    </source>
</reference>
<comment type="caution">
    <text evidence="4">The sequence shown here is derived from an EMBL/GenBank/DDBJ whole genome shotgun (WGS) entry which is preliminary data.</text>
</comment>
<dbReference type="InterPro" id="IPR036237">
    <property type="entry name" value="Xyl_isomerase-like_sf"/>
</dbReference>
<evidence type="ECO:0000256" key="2">
    <source>
        <dbReference type="PIRNR" id="PIRNR006241"/>
    </source>
</evidence>
<evidence type="ECO:0000256" key="1">
    <source>
        <dbReference type="ARBA" id="ARBA00023235"/>
    </source>
</evidence>
<dbReference type="SUPFAM" id="SSF51658">
    <property type="entry name" value="Xylose isomerase-like"/>
    <property type="match status" value="1"/>
</dbReference>
<dbReference type="PIRSF" id="PIRSF006241">
    <property type="entry name" value="HyI"/>
    <property type="match status" value="1"/>
</dbReference>
<dbReference type="InterPro" id="IPR013022">
    <property type="entry name" value="Xyl_isomerase-like_TIM-brl"/>
</dbReference>
<comment type="similarity">
    <text evidence="2">Belongs to the hyi family.</text>
</comment>
<feature type="domain" description="Xylose isomerase-like TIM barrel" evidence="3">
    <location>
        <begin position="23"/>
        <end position="239"/>
    </location>
</feature>
<dbReference type="InterPro" id="IPR026040">
    <property type="entry name" value="HyI-like"/>
</dbReference>
<sequence length="256" mass="27433">MRGYSACIDMLFVPETADVAQRIRLAKAAGMAAVEFWLWSNKDLNAIEDGLGQTGLALAGIVAEPFAELTRTSDHNRFLDGLAQSLAVAQRLGTKVMIAQAGPLLSGVSRESQHEALAEAMTRSADVLKGSGVRLALEPLNILVDHAGYFLHSTAEGLDIVEAVNRPEIALLYDLYHSMVMGEVPQEVLAGRVDRIAHIHVADHPGRNQPGTGDLPLRESLDWLAANGYGGYVGLEFKPTGKTAVALDETRAALGR</sequence>
<evidence type="ECO:0000259" key="3">
    <source>
        <dbReference type="Pfam" id="PF01261"/>
    </source>
</evidence>
<accession>A0ABQ5UJP6</accession>
<protein>
    <submittedName>
        <fullName evidence="4">Hydroxypyruvate isomerase</fullName>
    </submittedName>
</protein>
<dbReference type="EMBL" id="BSNG01000004">
    <property type="protein sequence ID" value="GLQ12263.1"/>
    <property type="molecule type" value="Genomic_DNA"/>
</dbReference>
<dbReference type="PANTHER" id="PTHR43489">
    <property type="entry name" value="ISOMERASE"/>
    <property type="match status" value="1"/>
</dbReference>
<gene>
    <name evidence="4" type="ORF">GCM10007913_41960</name>
</gene>
<name>A0ABQ5UJP6_9HYPH</name>
<dbReference type="GO" id="GO:0016853">
    <property type="term" value="F:isomerase activity"/>
    <property type="evidence" value="ECO:0007669"/>
    <property type="project" value="UniProtKB-KW"/>
</dbReference>
<dbReference type="Proteomes" id="UP001161406">
    <property type="component" value="Unassembled WGS sequence"/>
</dbReference>
<dbReference type="InterPro" id="IPR050417">
    <property type="entry name" value="Sugar_Epim/Isomerase"/>
</dbReference>
<evidence type="ECO:0000313" key="5">
    <source>
        <dbReference type="Proteomes" id="UP001161406"/>
    </source>
</evidence>
<proteinExistence type="inferred from homology"/>
<dbReference type="RefSeq" id="WP_284394106.1">
    <property type="nucleotide sequence ID" value="NZ_BSNG01000004.1"/>
</dbReference>
<reference evidence="4" key="1">
    <citation type="journal article" date="2014" name="Int. J. Syst. Evol. Microbiol.">
        <title>Complete genome of a new Firmicutes species belonging to the dominant human colonic microbiota ('Ruminococcus bicirculans') reveals two chromosomes and a selective capacity to utilize plant glucans.</title>
        <authorList>
            <consortium name="NISC Comparative Sequencing Program"/>
            <person name="Wegmann U."/>
            <person name="Louis P."/>
            <person name="Goesmann A."/>
            <person name="Henrissat B."/>
            <person name="Duncan S.H."/>
            <person name="Flint H.J."/>
        </authorList>
    </citation>
    <scope>NUCLEOTIDE SEQUENCE</scope>
    <source>
        <strain evidence="4">NBRC 103855</strain>
    </source>
</reference>
<organism evidence="4 5">
    <name type="scientific">Devosia yakushimensis</name>
    <dbReference type="NCBI Taxonomy" id="470028"/>
    <lineage>
        <taxon>Bacteria</taxon>
        <taxon>Pseudomonadati</taxon>
        <taxon>Pseudomonadota</taxon>
        <taxon>Alphaproteobacteria</taxon>
        <taxon>Hyphomicrobiales</taxon>
        <taxon>Devosiaceae</taxon>
        <taxon>Devosia</taxon>
    </lineage>
</organism>
<dbReference type="Pfam" id="PF01261">
    <property type="entry name" value="AP_endonuc_2"/>
    <property type="match status" value="1"/>
</dbReference>
<keyword evidence="5" id="KW-1185">Reference proteome</keyword>
<keyword evidence="1 2" id="KW-0413">Isomerase</keyword>
<dbReference type="Gene3D" id="3.20.20.150">
    <property type="entry name" value="Divalent-metal-dependent TIM barrel enzymes"/>
    <property type="match status" value="1"/>
</dbReference>